<dbReference type="EMBL" id="KQ241797">
    <property type="protein sequence ID" value="KNC83978.1"/>
    <property type="molecule type" value="Genomic_DNA"/>
</dbReference>
<keyword evidence="2" id="KW-1185">Reference proteome</keyword>
<organism evidence="1 2">
    <name type="scientific">Sphaeroforma arctica JP610</name>
    <dbReference type="NCBI Taxonomy" id="667725"/>
    <lineage>
        <taxon>Eukaryota</taxon>
        <taxon>Ichthyosporea</taxon>
        <taxon>Ichthyophonida</taxon>
        <taxon>Sphaeroforma</taxon>
    </lineage>
</organism>
<accession>A0A0L0G6X0</accession>
<dbReference type="Proteomes" id="UP000054560">
    <property type="component" value="Unassembled WGS sequence"/>
</dbReference>
<dbReference type="RefSeq" id="XP_014157880.1">
    <property type="nucleotide sequence ID" value="XM_014302405.1"/>
</dbReference>
<protein>
    <submittedName>
        <fullName evidence="1">Uncharacterized protein</fullName>
    </submittedName>
</protein>
<proteinExistence type="predicted"/>
<gene>
    <name evidence="1" type="ORF">SARC_03798</name>
</gene>
<dbReference type="AlphaFoldDB" id="A0A0L0G6X0"/>
<name>A0A0L0G6X0_9EUKA</name>
<evidence type="ECO:0000313" key="2">
    <source>
        <dbReference type="Proteomes" id="UP000054560"/>
    </source>
</evidence>
<dbReference type="GeneID" id="25904302"/>
<reference evidence="1 2" key="1">
    <citation type="submission" date="2011-02" db="EMBL/GenBank/DDBJ databases">
        <title>The Genome Sequence of Sphaeroforma arctica JP610.</title>
        <authorList>
            <consortium name="The Broad Institute Genome Sequencing Platform"/>
            <person name="Russ C."/>
            <person name="Cuomo C."/>
            <person name="Young S.K."/>
            <person name="Zeng Q."/>
            <person name="Gargeya S."/>
            <person name="Alvarado L."/>
            <person name="Berlin A."/>
            <person name="Chapman S.B."/>
            <person name="Chen Z."/>
            <person name="Freedman E."/>
            <person name="Gellesch M."/>
            <person name="Goldberg J."/>
            <person name="Griggs A."/>
            <person name="Gujja S."/>
            <person name="Heilman E."/>
            <person name="Heiman D."/>
            <person name="Howarth C."/>
            <person name="Mehta T."/>
            <person name="Neiman D."/>
            <person name="Pearson M."/>
            <person name="Roberts A."/>
            <person name="Saif S."/>
            <person name="Shea T."/>
            <person name="Shenoy N."/>
            <person name="Sisk P."/>
            <person name="Stolte C."/>
            <person name="Sykes S."/>
            <person name="White J."/>
            <person name="Yandava C."/>
            <person name="Burger G."/>
            <person name="Gray M.W."/>
            <person name="Holland P.W.H."/>
            <person name="King N."/>
            <person name="Lang F.B.F."/>
            <person name="Roger A.J."/>
            <person name="Ruiz-Trillo I."/>
            <person name="Haas B."/>
            <person name="Nusbaum C."/>
            <person name="Birren B."/>
        </authorList>
    </citation>
    <scope>NUCLEOTIDE SEQUENCE [LARGE SCALE GENOMIC DNA]</scope>
    <source>
        <strain evidence="1 2">JP610</strain>
    </source>
</reference>
<sequence>MARQALKDNGVLIIRGCITRAACAAGQAAAYRAWERDIKPSIDTAAHGAKVDAAKTIYDVHGAQQKPEAKADYHATKLQELDAEPTVFAPGSG</sequence>
<evidence type="ECO:0000313" key="1">
    <source>
        <dbReference type="EMBL" id="KNC83978.1"/>
    </source>
</evidence>